<evidence type="ECO:0000313" key="3">
    <source>
        <dbReference type="Proteomes" id="UP001589906"/>
    </source>
</evidence>
<gene>
    <name evidence="2" type="ORF">ACFFGE_05990</name>
</gene>
<evidence type="ECO:0000313" key="2">
    <source>
        <dbReference type="EMBL" id="MFC0633426.1"/>
    </source>
</evidence>
<keyword evidence="1" id="KW-0732">Signal</keyword>
<protein>
    <recommendedName>
        <fullName evidence="4">PepSY domain-containing protein</fullName>
    </recommendedName>
</protein>
<name>A0ABV6R1C5_9CAUL</name>
<sequence>MFDARALSLAAAVAALASTVPTVADAQVRSPYATQLRQDEAREEAREGRRLELVEVLRRVEAGRPGRMLPGGVQARPEVYIIQWEYPGGRVVSITVDARTGRIISER</sequence>
<accession>A0ABV6R1C5</accession>
<reference evidence="2 3" key="1">
    <citation type="submission" date="2024-09" db="EMBL/GenBank/DDBJ databases">
        <authorList>
            <person name="Sun Q."/>
            <person name="Mori K."/>
        </authorList>
    </citation>
    <scope>NUCLEOTIDE SEQUENCE [LARGE SCALE GENOMIC DNA]</scope>
    <source>
        <strain evidence="2 3">NCAIM B.02621</strain>
    </source>
</reference>
<dbReference type="RefSeq" id="WP_376835341.1">
    <property type="nucleotide sequence ID" value="NZ_JBHLSW010000004.1"/>
</dbReference>
<organism evidence="2 3">
    <name type="scientific">Brevundimonas balnearis</name>
    <dbReference type="NCBI Taxonomy" id="1572858"/>
    <lineage>
        <taxon>Bacteria</taxon>
        <taxon>Pseudomonadati</taxon>
        <taxon>Pseudomonadota</taxon>
        <taxon>Alphaproteobacteria</taxon>
        <taxon>Caulobacterales</taxon>
        <taxon>Caulobacteraceae</taxon>
        <taxon>Brevundimonas</taxon>
    </lineage>
</organism>
<feature type="signal peptide" evidence="1">
    <location>
        <begin position="1"/>
        <end position="26"/>
    </location>
</feature>
<comment type="caution">
    <text evidence="2">The sequence shown here is derived from an EMBL/GenBank/DDBJ whole genome shotgun (WGS) entry which is preliminary data.</text>
</comment>
<dbReference type="Proteomes" id="UP001589906">
    <property type="component" value="Unassembled WGS sequence"/>
</dbReference>
<feature type="chain" id="PRO_5046752066" description="PepSY domain-containing protein" evidence="1">
    <location>
        <begin position="27"/>
        <end position="107"/>
    </location>
</feature>
<dbReference type="EMBL" id="JBHLSW010000004">
    <property type="protein sequence ID" value="MFC0633426.1"/>
    <property type="molecule type" value="Genomic_DNA"/>
</dbReference>
<keyword evidence="3" id="KW-1185">Reference proteome</keyword>
<evidence type="ECO:0008006" key="4">
    <source>
        <dbReference type="Google" id="ProtNLM"/>
    </source>
</evidence>
<evidence type="ECO:0000256" key="1">
    <source>
        <dbReference type="SAM" id="SignalP"/>
    </source>
</evidence>
<proteinExistence type="predicted"/>